<evidence type="ECO:0000313" key="6">
    <source>
        <dbReference type="Proteomes" id="UP000228380"/>
    </source>
</evidence>
<evidence type="ECO:0000256" key="3">
    <source>
        <dbReference type="ARBA" id="ARBA00023002"/>
    </source>
</evidence>
<dbReference type="GO" id="GO:0005783">
    <property type="term" value="C:endoplasmic reticulum"/>
    <property type="evidence" value="ECO:0007669"/>
    <property type="project" value="TreeGrafter"/>
</dbReference>
<reference evidence="6" key="1">
    <citation type="journal article" date="2019" name="Nat. Commun.">
        <title>Genome-wide association mapping of date palm fruit traits.</title>
        <authorList>
            <person name="Hazzouri K.M."/>
            <person name="Gros-Balthazard M."/>
            <person name="Flowers J.M."/>
            <person name="Copetti D."/>
            <person name="Lemansour A."/>
            <person name="Lebrun M."/>
            <person name="Masmoudi K."/>
            <person name="Ferrand S."/>
            <person name="Dhar M.I."/>
            <person name="Fresquez Z.A."/>
            <person name="Rosas U."/>
            <person name="Zhang J."/>
            <person name="Talag J."/>
            <person name="Lee S."/>
            <person name="Kudrna D."/>
            <person name="Powell R.F."/>
            <person name="Leitch I.J."/>
            <person name="Krueger R.R."/>
            <person name="Wing R.A."/>
            <person name="Amiri K.M.A."/>
            <person name="Purugganan M.D."/>
        </authorList>
    </citation>
    <scope>NUCLEOTIDE SEQUENCE [LARGE SCALE GENOMIC DNA]</scope>
    <source>
        <strain evidence="6">cv. Khalas</strain>
    </source>
</reference>
<evidence type="ECO:0000256" key="5">
    <source>
        <dbReference type="SAM" id="Phobius"/>
    </source>
</evidence>
<dbReference type="RefSeq" id="XP_008799929.2">
    <property type="nucleotide sequence ID" value="XM_008801707.3"/>
</dbReference>
<dbReference type="SUPFAM" id="SSF51735">
    <property type="entry name" value="NAD(P)-binding Rossmann-fold domains"/>
    <property type="match status" value="1"/>
</dbReference>
<feature type="transmembrane region" description="Helical" evidence="5">
    <location>
        <begin position="187"/>
        <end position="210"/>
    </location>
</feature>
<dbReference type="PIRSF" id="PIRSF000126">
    <property type="entry name" value="11-beta-HSD1"/>
    <property type="match status" value="1"/>
</dbReference>
<protein>
    <submittedName>
        <fullName evidence="7">Very-long-chain 3-oxoacyl-CoA reductase 1 isoform X1</fullName>
    </submittedName>
</protein>
<dbReference type="Proteomes" id="UP000228380">
    <property type="component" value="Chromosome 11"/>
</dbReference>
<dbReference type="KEGG" id="pda:103714454"/>
<evidence type="ECO:0000256" key="1">
    <source>
        <dbReference type="ARBA" id="ARBA00006484"/>
    </source>
</evidence>
<dbReference type="GO" id="GO:0045703">
    <property type="term" value="F:ketoreductase activity"/>
    <property type="evidence" value="ECO:0007669"/>
    <property type="project" value="TreeGrafter"/>
</dbReference>
<feature type="transmembrane region" description="Helical" evidence="5">
    <location>
        <begin position="282"/>
        <end position="303"/>
    </location>
</feature>
<dbReference type="PANTHER" id="PTHR43899:SF13">
    <property type="entry name" value="RH59310P"/>
    <property type="match status" value="1"/>
</dbReference>
<feature type="transmembrane region" description="Helical" evidence="5">
    <location>
        <begin position="15"/>
        <end position="39"/>
    </location>
</feature>
<proteinExistence type="inferred from homology"/>
<dbReference type="OrthoDB" id="5545019at2759"/>
<dbReference type="PANTHER" id="PTHR43899">
    <property type="entry name" value="RH59310P"/>
    <property type="match status" value="1"/>
</dbReference>
<organism evidence="6 7">
    <name type="scientific">Phoenix dactylifera</name>
    <name type="common">Date palm</name>
    <dbReference type="NCBI Taxonomy" id="42345"/>
    <lineage>
        <taxon>Eukaryota</taxon>
        <taxon>Viridiplantae</taxon>
        <taxon>Streptophyta</taxon>
        <taxon>Embryophyta</taxon>
        <taxon>Tracheophyta</taxon>
        <taxon>Spermatophyta</taxon>
        <taxon>Magnoliopsida</taxon>
        <taxon>Liliopsida</taxon>
        <taxon>Arecaceae</taxon>
        <taxon>Coryphoideae</taxon>
        <taxon>Phoeniceae</taxon>
        <taxon>Phoenix</taxon>
    </lineage>
</organism>
<keyword evidence="2" id="KW-0521">NADP</keyword>
<dbReference type="GeneID" id="103714454"/>
<dbReference type="InterPro" id="IPR051019">
    <property type="entry name" value="VLCFA-Steroid_DH"/>
</dbReference>
<keyword evidence="5" id="KW-0472">Membrane</keyword>
<evidence type="ECO:0000256" key="2">
    <source>
        <dbReference type="ARBA" id="ARBA00022857"/>
    </source>
</evidence>
<dbReference type="CDD" id="cd05356">
    <property type="entry name" value="17beta-HSD1_like_SDR_c"/>
    <property type="match status" value="1"/>
</dbReference>
<keyword evidence="3" id="KW-0560">Oxidoreductase</keyword>
<dbReference type="Pfam" id="PF00106">
    <property type="entry name" value="adh_short"/>
    <property type="match status" value="1"/>
</dbReference>
<comment type="similarity">
    <text evidence="1 4">Belongs to the short-chain dehydrogenases/reductases (SDR) family.</text>
</comment>
<reference evidence="7" key="2">
    <citation type="submission" date="2025-08" db="UniProtKB">
        <authorList>
            <consortium name="RefSeq"/>
        </authorList>
    </citation>
    <scope>IDENTIFICATION</scope>
    <source>
        <tissue evidence="7">Young leaves</tissue>
    </source>
</reference>
<dbReference type="InterPro" id="IPR002347">
    <property type="entry name" value="SDR_fam"/>
</dbReference>
<dbReference type="Gene3D" id="3.40.50.720">
    <property type="entry name" value="NAD(P)-binding Rossmann-like Domain"/>
    <property type="match status" value="1"/>
</dbReference>
<keyword evidence="5" id="KW-0812">Transmembrane</keyword>
<dbReference type="AlphaFoldDB" id="A0A8B7CIJ3"/>
<gene>
    <name evidence="7" type="primary">LOC103714454</name>
</gene>
<keyword evidence="6" id="KW-1185">Reference proteome</keyword>
<sequence>MESPFIGHLQEQPTWVLLLSFLGFLSLLQTSITLLKWAYAAFLRPGKDLKAYGSWALVTGATDGIGKAFAFQLAHEGLNLVLIGRNPSKLRRVSGEIKARHPCTEIKLVVMDLAGDLSDGIRRLEEEIRELEVGILVNNAGMTYPQFMYFHEVEEELWEGIVKVNMEATTRVTQAVLPGMMKRRRGAVVCIGSASSVVVPSFPLAAVYAATKAYVNQFSKSLYVEYKSMGIDVQCQIPLYVATKMVRIKQSSMFIPSSDGYASAAVRWIGYEPQCTPYWPHYIQWCLAYLFPDFILNSWLLYVGNRKKSQVKKLRRE</sequence>
<dbReference type="PRINTS" id="PR00081">
    <property type="entry name" value="GDHRDH"/>
</dbReference>
<accession>A0A8B7CIJ3</accession>
<dbReference type="FunFam" id="3.40.50.720:FF:000137">
    <property type="entry name" value="Hydroxysteroid (17-beta) dehydrogenase 3"/>
    <property type="match status" value="1"/>
</dbReference>
<name>A0A8B7CIJ3_PHODC</name>
<keyword evidence="5" id="KW-1133">Transmembrane helix</keyword>
<dbReference type="InterPro" id="IPR036291">
    <property type="entry name" value="NAD(P)-bd_dom_sf"/>
</dbReference>
<evidence type="ECO:0000256" key="4">
    <source>
        <dbReference type="RuleBase" id="RU000363"/>
    </source>
</evidence>
<evidence type="ECO:0000313" key="7">
    <source>
        <dbReference type="RefSeq" id="XP_008799929.2"/>
    </source>
</evidence>
<dbReference type="PRINTS" id="PR00080">
    <property type="entry name" value="SDRFAMILY"/>
</dbReference>